<name>A0A1H3AY06_9RHOB</name>
<protein>
    <submittedName>
        <fullName evidence="1">Molybdopterin-guanine dinucleotide biosynthesis protein B</fullName>
    </submittedName>
</protein>
<reference evidence="1 2" key="1">
    <citation type="submission" date="2016-10" db="EMBL/GenBank/DDBJ databases">
        <authorList>
            <person name="de Groot N.N."/>
        </authorList>
    </citation>
    <scope>NUCLEOTIDE SEQUENCE [LARGE SCALE GENOMIC DNA]</scope>
    <source>
        <strain evidence="1 2">CGMCC 1.8894</strain>
    </source>
</reference>
<evidence type="ECO:0000313" key="2">
    <source>
        <dbReference type="Proteomes" id="UP000198539"/>
    </source>
</evidence>
<evidence type="ECO:0000313" key="1">
    <source>
        <dbReference type="EMBL" id="SDX34602.1"/>
    </source>
</evidence>
<keyword evidence="2" id="KW-1185">Reference proteome</keyword>
<proteinExistence type="predicted"/>
<accession>A0A1H3AY06</accession>
<dbReference type="EMBL" id="FNOM01000007">
    <property type="protein sequence ID" value="SDX34602.1"/>
    <property type="molecule type" value="Genomic_DNA"/>
</dbReference>
<dbReference type="OrthoDB" id="9804758at2"/>
<dbReference type="RefSeq" id="WP_092890424.1">
    <property type="nucleotide sequence ID" value="NZ_CP061498.1"/>
</dbReference>
<gene>
    <name evidence="1" type="ORF">SAMN04488238_107179</name>
</gene>
<sequence length="288" mass="30834">MTDAAPFDRIIIVDWSAAATPSPRKPSADAIWLGEDGCPPRYFRTRAEVMAALSRICADALATGTRVLIGADFPFGYPKGFAARLTGDSGALAVWDWLGAHVVDAPDNRNNRFQLAGQINARFPGLGPFWGCPAGLSVPGLPHKGSLRQDHLMPERRVVEDRLRSTQPCWKLYTTGSVGSQALLGIAALNRLRQSFGPQLAVWPFQPPTAPVVLAEIYPSLLAPQVTAALARDPGQIKDAVQVSLLAEGFARARASGHLAQMLRPQVPVDVLAEEGWILGAGFTDALG</sequence>
<dbReference type="AlphaFoldDB" id="A0A1H3AY06"/>
<dbReference type="Proteomes" id="UP000198539">
    <property type="component" value="Unassembled WGS sequence"/>
</dbReference>
<organism evidence="1 2">
    <name type="scientific">Roseicitreum antarcticum</name>
    <dbReference type="NCBI Taxonomy" id="564137"/>
    <lineage>
        <taxon>Bacteria</taxon>
        <taxon>Pseudomonadati</taxon>
        <taxon>Pseudomonadota</taxon>
        <taxon>Alphaproteobacteria</taxon>
        <taxon>Rhodobacterales</taxon>
        <taxon>Paracoccaceae</taxon>
        <taxon>Roseicitreum</taxon>
    </lineage>
</organism>
<dbReference type="STRING" id="564137.SAMN04488238_107179"/>